<protein>
    <submittedName>
        <fullName evidence="1">Unannotated protein</fullName>
    </submittedName>
</protein>
<sequence length="40" mass="4035">MRVLVNEALAPGVDEEGAAVGERGVQASAMAGHDQAVAEE</sequence>
<gene>
    <name evidence="1" type="ORF">UFOPK3773_02414</name>
</gene>
<accession>A0A6J7LI40</accession>
<organism evidence="1">
    <name type="scientific">freshwater metagenome</name>
    <dbReference type="NCBI Taxonomy" id="449393"/>
    <lineage>
        <taxon>unclassified sequences</taxon>
        <taxon>metagenomes</taxon>
        <taxon>ecological metagenomes</taxon>
    </lineage>
</organism>
<proteinExistence type="predicted"/>
<dbReference type="EMBL" id="CAFBNF010000414">
    <property type="protein sequence ID" value="CAB4965609.1"/>
    <property type="molecule type" value="Genomic_DNA"/>
</dbReference>
<evidence type="ECO:0000313" key="1">
    <source>
        <dbReference type="EMBL" id="CAB4965609.1"/>
    </source>
</evidence>
<dbReference type="AlphaFoldDB" id="A0A6J7LI40"/>
<reference evidence="1" key="1">
    <citation type="submission" date="2020-05" db="EMBL/GenBank/DDBJ databases">
        <authorList>
            <person name="Chiriac C."/>
            <person name="Salcher M."/>
            <person name="Ghai R."/>
            <person name="Kavagutti S V."/>
        </authorList>
    </citation>
    <scope>NUCLEOTIDE SEQUENCE</scope>
</reference>
<name>A0A6J7LI40_9ZZZZ</name>